<evidence type="ECO:0000313" key="8">
    <source>
        <dbReference type="Proteomes" id="UP000095280"/>
    </source>
</evidence>
<dbReference type="InterPro" id="IPR055215">
    <property type="entry name" value="SPMIP5_dom"/>
</dbReference>
<dbReference type="PANTHER" id="PTHR22146:SF17">
    <property type="entry name" value="PROTEIN FAM166B-LIKE PROTEIN"/>
    <property type="match status" value="1"/>
</dbReference>
<evidence type="ECO:0000256" key="5">
    <source>
        <dbReference type="ARBA" id="ARBA00035661"/>
    </source>
</evidence>
<dbReference type="WBParaSite" id="maker-uti_cns_0003308-snap-gene-0.3-mRNA-1">
    <property type="protein sequence ID" value="maker-uti_cns_0003308-snap-gene-0.3-mRNA-1"/>
    <property type="gene ID" value="maker-uti_cns_0003308-snap-gene-0.3"/>
</dbReference>
<feature type="domain" description="Ciliary microtubule inner protein 2A-C-like" evidence="6">
    <location>
        <begin position="263"/>
        <end position="285"/>
    </location>
</feature>
<evidence type="ECO:0000313" key="9">
    <source>
        <dbReference type="WBParaSite" id="maker-uti_cns_0000404-snap-gene-0.5-mRNA-1"/>
    </source>
</evidence>
<keyword evidence="2" id="KW-0963">Cytoplasm</keyword>
<dbReference type="PANTHER" id="PTHR22146">
    <property type="entry name" value="CAT EYE SYNDROME CRITICAL REGION PROTEIN 6"/>
    <property type="match status" value="1"/>
</dbReference>
<comment type="subcellular location">
    <subcellularLocation>
        <location evidence="1">Cytoplasm</location>
        <location evidence="1">Cytoskeleton</location>
        <location evidence="1">Cilium axoneme</location>
    </subcellularLocation>
</comment>
<dbReference type="Pfam" id="PF10629">
    <property type="entry name" value="CMI2B-like"/>
    <property type="match status" value="2"/>
</dbReference>
<dbReference type="InterPro" id="IPR018902">
    <property type="entry name" value="CMI2A-C-like_dom"/>
</dbReference>
<proteinExistence type="inferred from homology"/>
<evidence type="ECO:0000259" key="7">
    <source>
        <dbReference type="Pfam" id="PF22573"/>
    </source>
</evidence>
<dbReference type="GO" id="GO:0015630">
    <property type="term" value="C:microtubule cytoskeleton"/>
    <property type="evidence" value="ECO:0007669"/>
    <property type="project" value="UniProtKB-ARBA"/>
</dbReference>
<evidence type="ECO:0000256" key="1">
    <source>
        <dbReference type="ARBA" id="ARBA00004430"/>
    </source>
</evidence>
<dbReference type="AlphaFoldDB" id="A0A1I8FZ71"/>
<keyword evidence="8" id="KW-1185">Reference proteome</keyword>
<evidence type="ECO:0000256" key="2">
    <source>
        <dbReference type="ARBA" id="ARBA00022490"/>
    </source>
</evidence>
<comment type="similarity">
    <text evidence="5">Belongs to the CIMIP2 family.</text>
</comment>
<keyword evidence="4" id="KW-0966">Cell projection</keyword>
<protein>
    <submittedName>
        <fullName evidence="9 10">Protein FAM166B</fullName>
    </submittedName>
</protein>
<feature type="domain" description="Sperm-associated microtubule inner protein 5" evidence="7">
    <location>
        <begin position="184"/>
        <end position="226"/>
    </location>
</feature>
<dbReference type="GO" id="GO:0005930">
    <property type="term" value="C:axoneme"/>
    <property type="evidence" value="ECO:0007669"/>
    <property type="project" value="UniProtKB-SubCell"/>
</dbReference>
<feature type="domain" description="Ciliary microtubule inner protein 2A-C-like" evidence="6">
    <location>
        <begin position="25"/>
        <end position="54"/>
    </location>
</feature>
<evidence type="ECO:0000256" key="3">
    <source>
        <dbReference type="ARBA" id="ARBA00023212"/>
    </source>
</evidence>
<accession>A0A1I8FZ71</accession>
<organism evidence="8 9">
    <name type="scientific">Macrostomum lignano</name>
    <dbReference type="NCBI Taxonomy" id="282301"/>
    <lineage>
        <taxon>Eukaryota</taxon>
        <taxon>Metazoa</taxon>
        <taxon>Spiralia</taxon>
        <taxon>Lophotrochozoa</taxon>
        <taxon>Platyhelminthes</taxon>
        <taxon>Rhabditophora</taxon>
        <taxon>Macrostomorpha</taxon>
        <taxon>Macrostomida</taxon>
        <taxon>Macrostomidae</taxon>
        <taxon>Macrostomum</taxon>
    </lineage>
</organism>
<dbReference type="WBParaSite" id="maker-uti_cns_0000404-snap-gene-0.5-mRNA-1">
    <property type="protein sequence ID" value="maker-uti_cns_0000404-snap-gene-0.5-mRNA-1"/>
    <property type="gene ID" value="maker-uti_cns_0000404-snap-gene-0.5"/>
</dbReference>
<dbReference type="OrthoDB" id="2019884at2759"/>
<evidence type="ECO:0000256" key="4">
    <source>
        <dbReference type="ARBA" id="ARBA00023273"/>
    </source>
</evidence>
<evidence type="ECO:0000313" key="10">
    <source>
        <dbReference type="WBParaSite" id="maker-uti_cns_0003308-snap-gene-0.3-mRNA-1"/>
    </source>
</evidence>
<dbReference type="STRING" id="282301.A0A1I8FZ71"/>
<reference evidence="9 10" key="1">
    <citation type="submission" date="2016-11" db="UniProtKB">
        <authorList>
            <consortium name="WormBaseParasite"/>
        </authorList>
    </citation>
    <scope>IDENTIFICATION</scope>
</reference>
<name>A0A1I8FZ71_9PLAT</name>
<evidence type="ECO:0000259" key="6">
    <source>
        <dbReference type="Pfam" id="PF10629"/>
    </source>
</evidence>
<keyword evidence="3" id="KW-0206">Cytoskeleton</keyword>
<sequence>MTTVQYGGGPTIEQRRAFVNLRPGSHIPGYAGFNPQLKFNSGKTYGEQTAELSKSFPHKRMVDIGAALDARKGGASAACQQGGVAEAQGLRLPKSTGDNKYIDGMLPGYTGYVPTLINRFGGTYRNLCDESVDEFVRNYEHREDKATDLKRASTAFPQLASLRGDPAVRDHLNFWADRKPRADGKRQNLEPPIPGYQGYVPRVYTTQAGLGCRYHEMTRNGLEMFNSETKSGSARVATARPACGREPVALDGNRVYQQEGMKPAYTGYVPRRRFNFGHTYGETTRNLPVCQHSYPTYGNYVRSLTAN</sequence>
<dbReference type="Proteomes" id="UP000095280">
    <property type="component" value="Unplaced"/>
</dbReference>
<dbReference type="Pfam" id="PF22573">
    <property type="entry name" value="SPMIP5"/>
    <property type="match status" value="1"/>
</dbReference>